<proteinExistence type="predicted"/>
<protein>
    <submittedName>
        <fullName evidence="1">Uncharacterized protein</fullName>
    </submittedName>
</protein>
<gene>
    <name evidence="1" type="ORF">DNHGIG_00770</name>
</gene>
<evidence type="ECO:0000313" key="1">
    <source>
        <dbReference type="EMBL" id="GIM44528.1"/>
    </source>
</evidence>
<reference evidence="1" key="1">
    <citation type="journal article" date="2023" name="Int. J. Syst. Evol. Microbiol.">
        <title>Collibacillus ludicampi gen. nov., sp. nov., a new soil bacterium of the family Alicyclobacillaceae.</title>
        <authorList>
            <person name="Jojima T."/>
            <person name="Ioku Y."/>
            <person name="Fukuta Y."/>
            <person name="Shirasaka N."/>
            <person name="Matsumura Y."/>
            <person name="Mori M."/>
        </authorList>
    </citation>
    <scope>NUCLEOTIDE SEQUENCE</scope>
    <source>
        <strain evidence="1">TP075</strain>
    </source>
</reference>
<accession>A0AAV4L9S1</accession>
<name>A0AAV4L9S1_9BACL</name>
<dbReference type="Proteomes" id="UP001057291">
    <property type="component" value="Unassembled WGS sequence"/>
</dbReference>
<sequence>MNIHYNDELIQPIRQADPDLRNDTRLLHYAELAELFVQTFEVYYELAADRNVSDTHIQNTKNLVRFIGNMLSGIDI</sequence>
<organism evidence="1 2">
    <name type="scientific">Collibacillus ludicampi</name>
    <dbReference type="NCBI Taxonomy" id="2771369"/>
    <lineage>
        <taxon>Bacteria</taxon>
        <taxon>Bacillati</taxon>
        <taxon>Bacillota</taxon>
        <taxon>Bacilli</taxon>
        <taxon>Bacillales</taxon>
        <taxon>Alicyclobacillaceae</taxon>
        <taxon>Collibacillus</taxon>
    </lineage>
</organism>
<dbReference type="RefSeq" id="WP_282197801.1">
    <property type="nucleotide sequence ID" value="NZ_BOQE01000001.1"/>
</dbReference>
<evidence type="ECO:0000313" key="2">
    <source>
        <dbReference type="Proteomes" id="UP001057291"/>
    </source>
</evidence>
<keyword evidence="2" id="KW-1185">Reference proteome</keyword>
<comment type="caution">
    <text evidence="1">The sequence shown here is derived from an EMBL/GenBank/DDBJ whole genome shotgun (WGS) entry which is preliminary data.</text>
</comment>
<dbReference type="EMBL" id="BOQE01000001">
    <property type="protein sequence ID" value="GIM44528.1"/>
    <property type="molecule type" value="Genomic_DNA"/>
</dbReference>
<dbReference type="AlphaFoldDB" id="A0AAV4L9S1"/>